<keyword evidence="10" id="KW-1185">Reference proteome</keyword>
<evidence type="ECO:0000256" key="1">
    <source>
        <dbReference type="ARBA" id="ARBA00004141"/>
    </source>
</evidence>
<dbReference type="PANTHER" id="PTHR43731">
    <property type="entry name" value="RHOMBOID PROTEASE"/>
    <property type="match status" value="1"/>
</dbReference>
<dbReference type="SUPFAM" id="SSF144091">
    <property type="entry name" value="Rhomboid-like"/>
    <property type="match status" value="1"/>
</dbReference>
<evidence type="ECO:0000256" key="3">
    <source>
        <dbReference type="ARBA" id="ARBA00022692"/>
    </source>
</evidence>
<keyword evidence="6 7" id="KW-0472">Membrane</keyword>
<dbReference type="Proteomes" id="UP001302316">
    <property type="component" value="Unassembled WGS sequence"/>
</dbReference>
<protein>
    <submittedName>
        <fullName evidence="9">Rhomboid family intramembrane serine protease</fullName>
        <ecNumber evidence="9">3.4.21.105</ecNumber>
    </submittedName>
</protein>
<evidence type="ECO:0000256" key="4">
    <source>
        <dbReference type="ARBA" id="ARBA00022801"/>
    </source>
</evidence>
<evidence type="ECO:0000256" key="2">
    <source>
        <dbReference type="ARBA" id="ARBA00009045"/>
    </source>
</evidence>
<feature type="transmembrane region" description="Helical" evidence="7">
    <location>
        <begin position="93"/>
        <end position="113"/>
    </location>
</feature>
<organism evidence="9 10">
    <name type="scientific">Natronospira elongata</name>
    <dbReference type="NCBI Taxonomy" id="3110268"/>
    <lineage>
        <taxon>Bacteria</taxon>
        <taxon>Pseudomonadati</taxon>
        <taxon>Pseudomonadota</taxon>
        <taxon>Gammaproteobacteria</taxon>
        <taxon>Natronospirales</taxon>
        <taxon>Natronospiraceae</taxon>
        <taxon>Natronospira</taxon>
    </lineage>
</organism>
<evidence type="ECO:0000256" key="6">
    <source>
        <dbReference type="ARBA" id="ARBA00023136"/>
    </source>
</evidence>
<dbReference type="GO" id="GO:0016020">
    <property type="term" value="C:membrane"/>
    <property type="evidence" value="ECO:0007669"/>
    <property type="project" value="UniProtKB-SubCell"/>
</dbReference>
<dbReference type="EC" id="3.4.21.105" evidence="9"/>
<accession>A0AAP6JE92</accession>
<dbReference type="Pfam" id="PF01694">
    <property type="entry name" value="Rhomboid"/>
    <property type="match status" value="1"/>
</dbReference>
<dbReference type="GO" id="GO:0004252">
    <property type="term" value="F:serine-type endopeptidase activity"/>
    <property type="evidence" value="ECO:0007669"/>
    <property type="project" value="InterPro"/>
</dbReference>
<dbReference type="InterPro" id="IPR050925">
    <property type="entry name" value="Rhomboid_protease_S54"/>
</dbReference>
<evidence type="ECO:0000256" key="5">
    <source>
        <dbReference type="ARBA" id="ARBA00022989"/>
    </source>
</evidence>
<evidence type="ECO:0000313" key="10">
    <source>
        <dbReference type="Proteomes" id="UP001302316"/>
    </source>
</evidence>
<dbReference type="PANTHER" id="PTHR43731:SF14">
    <property type="entry name" value="PRESENILIN-ASSOCIATED RHOMBOID-LIKE PROTEIN, MITOCHONDRIAL"/>
    <property type="match status" value="1"/>
</dbReference>
<comment type="subcellular location">
    <subcellularLocation>
        <location evidence="1">Membrane</location>
        <topology evidence="1">Multi-pass membrane protein</topology>
    </subcellularLocation>
</comment>
<dbReference type="Gene3D" id="1.20.1540.10">
    <property type="entry name" value="Rhomboid-like"/>
    <property type="match status" value="1"/>
</dbReference>
<proteinExistence type="inferred from homology"/>
<name>A0AAP6JE92_9GAMM</name>
<gene>
    <name evidence="9" type="ORF">VCB98_03785</name>
</gene>
<evidence type="ECO:0000256" key="7">
    <source>
        <dbReference type="SAM" id="Phobius"/>
    </source>
</evidence>
<dbReference type="InterPro" id="IPR022764">
    <property type="entry name" value="Peptidase_S54_rhomboid_dom"/>
</dbReference>
<sequence>MFSSFAYPELSSVLVESLRLDQAALDDGAYWKFASYALLHFSWIHIALNLIGLFFFGPIFESWHGRKNFLVVLIGGILVGGLLHSLLDSETAAVGASGGILAILACLAAHSILSRDGSR</sequence>
<feature type="transmembrane region" description="Helical" evidence="7">
    <location>
        <begin position="68"/>
        <end position="87"/>
    </location>
</feature>
<comment type="similarity">
    <text evidence="2">Belongs to the peptidase S54 family.</text>
</comment>
<dbReference type="InterPro" id="IPR035952">
    <property type="entry name" value="Rhomboid-like_sf"/>
</dbReference>
<evidence type="ECO:0000259" key="8">
    <source>
        <dbReference type="Pfam" id="PF01694"/>
    </source>
</evidence>
<evidence type="ECO:0000313" key="9">
    <source>
        <dbReference type="EMBL" id="MEA5444936.1"/>
    </source>
</evidence>
<dbReference type="GO" id="GO:0006508">
    <property type="term" value="P:proteolysis"/>
    <property type="evidence" value="ECO:0007669"/>
    <property type="project" value="UniProtKB-KW"/>
</dbReference>
<dbReference type="EMBL" id="JAYGII010000005">
    <property type="protein sequence ID" value="MEA5444936.1"/>
    <property type="molecule type" value="Genomic_DNA"/>
</dbReference>
<keyword evidence="5 7" id="KW-1133">Transmembrane helix</keyword>
<dbReference type="RefSeq" id="WP_346050567.1">
    <property type="nucleotide sequence ID" value="NZ_JAYGII010000005.1"/>
</dbReference>
<comment type="caution">
    <text evidence="9">The sequence shown here is derived from an EMBL/GenBank/DDBJ whole genome shotgun (WGS) entry which is preliminary data.</text>
</comment>
<reference evidence="9 10" key="1">
    <citation type="submission" date="2023-12" db="EMBL/GenBank/DDBJ databases">
        <title>Whole-genome sequencing of halo(alkali)philic microorganisms from hypersaline lakes.</title>
        <authorList>
            <person name="Sorokin D.Y."/>
            <person name="Merkel A.Y."/>
            <person name="Messina E."/>
            <person name="Yakimov M."/>
        </authorList>
    </citation>
    <scope>NUCLEOTIDE SEQUENCE [LARGE SCALE GENOMIC DNA]</scope>
    <source>
        <strain evidence="9 10">AB-CW1</strain>
    </source>
</reference>
<keyword evidence="9" id="KW-0645">Protease</keyword>
<dbReference type="AlphaFoldDB" id="A0AAP6JE92"/>
<keyword evidence="3 7" id="KW-0812">Transmembrane</keyword>
<feature type="domain" description="Peptidase S54 rhomboid" evidence="8">
    <location>
        <begin position="28"/>
        <end position="115"/>
    </location>
</feature>
<keyword evidence="4 9" id="KW-0378">Hydrolase</keyword>
<feature type="transmembrane region" description="Helical" evidence="7">
    <location>
        <begin position="33"/>
        <end position="56"/>
    </location>
</feature>